<keyword evidence="2" id="KW-1185">Reference proteome</keyword>
<protein>
    <submittedName>
        <fullName evidence="1">Uncharacterized protein</fullName>
    </submittedName>
</protein>
<dbReference type="EMBL" id="CM020618">
    <property type="protein sequence ID" value="KAK1860380.1"/>
    <property type="molecule type" value="Genomic_DNA"/>
</dbReference>
<reference evidence="1" key="1">
    <citation type="submission" date="2019-11" db="EMBL/GenBank/DDBJ databases">
        <title>Nori genome reveals adaptations in red seaweeds to the harsh intertidal environment.</title>
        <authorList>
            <person name="Wang D."/>
            <person name="Mao Y."/>
        </authorList>
    </citation>
    <scope>NUCLEOTIDE SEQUENCE</scope>
    <source>
        <tissue evidence="1">Gametophyte</tissue>
    </source>
</reference>
<dbReference type="Proteomes" id="UP000798662">
    <property type="component" value="Chromosome 1"/>
</dbReference>
<evidence type="ECO:0000313" key="2">
    <source>
        <dbReference type="Proteomes" id="UP000798662"/>
    </source>
</evidence>
<evidence type="ECO:0000313" key="1">
    <source>
        <dbReference type="EMBL" id="KAK1860380.1"/>
    </source>
</evidence>
<name>A0ACC3BR10_PYRYE</name>
<accession>A0ACC3BR10</accession>
<sequence>MTEMLIPVAADAAAGVMCCLAMRDPASHASRGHTPGTFSPTLLRVVVDTATRETLWVGPSSDGGKVVVEWMADAGGGGGGGGGGGCGGNNPSGRDVTVSEFWVVRARVPGGDVTVFEPATAYGGYVREAPNLGGGGSGGGGDDSGRGGTVSVRARTPSPPSLAALVAHRGGVFGASTAVPTGELVVGAGAREAEGRWPAPPIPPTPIVSMMVVAGWGTPADGRRLGAAVAVTAATALVTGVGTGGPLARRPMALLPPPPVGVDGDDAAAAAAAWQGRHARRRRRRVDLSAVADDAARERILRNREAAARANERRARAKRALTPRGAVPAPARAHAMAMATTAAATSTAGRTAFSLLPAPPAAAAADDALSAGDAISDAWTRLLHETLLAPPGGGGGIGPATSAAVRAPAVGLLSPLTSGPVGGADGRTSPLLLSSSAVATAAAAAPTPSLLSLLSDPGDLPEMAAAAEAAVAAVAASPAVAASTGGAAAAWPLPPTPAPVVPSSPGMTTSPCVSACSTTTGAAWPPPAAASVPAASAAVTALDGDTSAARRPDGNGGRPIKRPRYAAGASDVPSPSVAAASPAADAPADAAAAAPAAPASATTPAAAPTPGPAVVNVDDDVAAAVAPKIRQHKNAAPSRYCHVCARSTSSAAAVAAAATAAAAAGGRAAPGVAEAVTAVTCKNIAYGVCRKTTCAACFATHGWDWAAATGAGGGAAAGRGGYVCSHCRKACPPGASCATYARTNRRRRAVGVERRRAIQAALAVGGDVTALLGGGGGAPSSPPSS</sequence>
<proteinExistence type="predicted"/>
<comment type="caution">
    <text evidence="1">The sequence shown here is derived from an EMBL/GenBank/DDBJ whole genome shotgun (WGS) entry which is preliminary data.</text>
</comment>
<organism evidence="1 2">
    <name type="scientific">Pyropia yezoensis</name>
    <name type="common">Susabi-nori</name>
    <name type="synonym">Porphyra yezoensis</name>
    <dbReference type="NCBI Taxonomy" id="2788"/>
    <lineage>
        <taxon>Eukaryota</taxon>
        <taxon>Rhodophyta</taxon>
        <taxon>Bangiophyceae</taxon>
        <taxon>Bangiales</taxon>
        <taxon>Bangiaceae</taxon>
        <taxon>Pyropia</taxon>
    </lineage>
</organism>
<gene>
    <name evidence="1" type="ORF">I4F81_002969</name>
</gene>